<dbReference type="InterPro" id="IPR029044">
    <property type="entry name" value="Nucleotide-diphossugar_trans"/>
</dbReference>
<dbReference type="RefSeq" id="WP_307228196.1">
    <property type="nucleotide sequence ID" value="NZ_JAUSVF010000001.1"/>
</dbReference>
<keyword evidence="2" id="KW-1185">Reference proteome</keyword>
<dbReference type="Proteomes" id="UP001230207">
    <property type="component" value="Unassembled WGS sequence"/>
</dbReference>
<sequence>MLSIIMETRNNEAELAQSLSALVSGAVEGLVSDVIVLDHGSEDGSSRVADAAGCRFFLEWELGDVIRSARGEWLLVLEPGARLTGRWIDDIAEYMALNRAPARFSPARLYRKPLLKRLFRRGSALEHGLLVPRNAAAATSGKRLDDLVKALSARRLAVEIIPAWVATEARDPSRR</sequence>
<evidence type="ECO:0000313" key="1">
    <source>
        <dbReference type="EMBL" id="MDQ0319361.1"/>
    </source>
</evidence>
<dbReference type="SUPFAM" id="SSF53448">
    <property type="entry name" value="Nucleotide-diphospho-sugar transferases"/>
    <property type="match status" value="1"/>
</dbReference>
<proteinExistence type="predicted"/>
<accession>A0ABU0BM95</accession>
<reference evidence="1 2" key="1">
    <citation type="submission" date="2023-07" db="EMBL/GenBank/DDBJ databases">
        <title>Genomic Encyclopedia of Type Strains, Phase IV (KMG-IV): sequencing the most valuable type-strain genomes for metagenomic binning, comparative biology and taxonomic classification.</title>
        <authorList>
            <person name="Goeker M."/>
        </authorList>
    </citation>
    <scope>NUCLEOTIDE SEQUENCE [LARGE SCALE GENOMIC DNA]</scope>
    <source>
        <strain evidence="1 2">DSM 1112</strain>
    </source>
</reference>
<name>A0ABU0BM95_9HYPH</name>
<dbReference type="Gene3D" id="3.90.550.10">
    <property type="entry name" value="Spore Coat Polysaccharide Biosynthesis Protein SpsA, Chain A"/>
    <property type="match status" value="1"/>
</dbReference>
<gene>
    <name evidence="1" type="ORF">QO002_001499</name>
</gene>
<comment type="caution">
    <text evidence="1">The sequence shown here is derived from an EMBL/GenBank/DDBJ whole genome shotgun (WGS) entry which is preliminary data.</text>
</comment>
<dbReference type="EMBL" id="JAUSVF010000001">
    <property type="protein sequence ID" value="MDQ0319361.1"/>
    <property type="molecule type" value="Genomic_DNA"/>
</dbReference>
<protein>
    <submittedName>
        <fullName evidence="1">Glycosyltransferase involved in cell wall biosynthesis</fullName>
    </submittedName>
</protein>
<organism evidence="1 2">
    <name type="scientific">Pararhizobium capsulatum DSM 1112</name>
    <dbReference type="NCBI Taxonomy" id="1121113"/>
    <lineage>
        <taxon>Bacteria</taxon>
        <taxon>Pseudomonadati</taxon>
        <taxon>Pseudomonadota</taxon>
        <taxon>Alphaproteobacteria</taxon>
        <taxon>Hyphomicrobiales</taxon>
        <taxon>Rhizobiaceae</taxon>
        <taxon>Rhizobium/Agrobacterium group</taxon>
        <taxon>Pararhizobium</taxon>
    </lineage>
</organism>
<evidence type="ECO:0000313" key="2">
    <source>
        <dbReference type="Proteomes" id="UP001230207"/>
    </source>
</evidence>